<dbReference type="AlphaFoldDB" id="A0A0C3KG54"/>
<reference evidence="10 11" key="1">
    <citation type="submission" date="2014-04" db="EMBL/GenBank/DDBJ databases">
        <authorList>
            <consortium name="DOE Joint Genome Institute"/>
            <person name="Kuo A."/>
            <person name="Girlanda M."/>
            <person name="Perotto S."/>
            <person name="Kohler A."/>
            <person name="Nagy L.G."/>
            <person name="Floudas D."/>
            <person name="Copeland A."/>
            <person name="Barry K.W."/>
            <person name="Cichocki N."/>
            <person name="Veneault-Fourrey C."/>
            <person name="LaButti K."/>
            <person name="Lindquist E.A."/>
            <person name="Lipzen A."/>
            <person name="Lundell T."/>
            <person name="Morin E."/>
            <person name="Murat C."/>
            <person name="Sun H."/>
            <person name="Tunlid A."/>
            <person name="Henrissat B."/>
            <person name="Grigoriev I.V."/>
            <person name="Hibbett D.S."/>
            <person name="Martin F."/>
            <person name="Nordberg H.P."/>
            <person name="Cantor M.N."/>
            <person name="Hua S.X."/>
        </authorList>
    </citation>
    <scope>NUCLEOTIDE SEQUENCE [LARGE SCALE GENOMIC DNA]</scope>
    <source>
        <strain evidence="10 11">MUT 4182</strain>
    </source>
</reference>
<dbReference type="PANTHER" id="PTHR19879:SF1">
    <property type="entry name" value="CANNONBALL-RELATED"/>
    <property type="match status" value="1"/>
</dbReference>
<dbReference type="Proteomes" id="UP000054248">
    <property type="component" value="Unassembled WGS sequence"/>
</dbReference>
<keyword evidence="3" id="KW-0677">Repeat</keyword>
<dbReference type="PROSITE" id="PS50082">
    <property type="entry name" value="WD_REPEATS_2"/>
    <property type="match status" value="5"/>
</dbReference>
<name>A0A0C3KG54_9AGAM</name>
<feature type="repeat" description="WD" evidence="7">
    <location>
        <begin position="463"/>
        <end position="504"/>
    </location>
</feature>
<feature type="repeat" description="WD" evidence="7">
    <location>
        <begin position="547"/>
        <end position="588"/>
    </location>
</feature>
<dbReference type="PRINTS" id="PR00320">
    <property type="entry name" value="GPROTEINBRPT"/>
</dbReference>
<evidence type="ECO:0000256" key="1">
    <source>
        <dbReference type="ARBA" id="ARBA00004123"/>
    </source>
</evidence>
<dbReference type="GO" id="GO:0006367">
    <property type="term" value="P:transcription initiation at RNA polymerase II promoter"/>
    <property type="evidence" value="ECO:0007669"/>
    <property type="project" value="TreeGrafter"/>
</dbReference>
<dbReference type="CDD" id="cd08044">
    <property type="entry name" value="TAF5_NTD2"/>
    <property type="match status" value="1"/>
</dbReference>
<feature type="compositionally biased region" description="Basic and acidic residues" evidence="8">
    <location>
        <begin position="654"/>
        <end position="663"/>
    </location>
</feature>
<keyword evidence="4" id="KW-0805">Transcription regulation</keyword>
<dbReference type="Gene3D" id="1.25.40.500">
    <property type="entry name" value="TFIID subunit TAF5, NTD2 domain"/>
    <property type="match status" value="1"/>
</dbReference>
<keyword evidence="6" id="KW-0539">Nucleus</keyword>
<evidence type="ECO:0000256" key="7">
    <source>
        <dbReference type="PROSITE-ProRule" id="PRU00221"/>
    </source>
</evidence>
<feature type="domain" description="TFIID subunit TAF5 NTD2" evidence="9">
    <location>
        <begin position="23"/>
        <end position="137"/>
    </location>
</feature>
<organism evidence="10 11">
    <name type="scientific">Tulasnella calospora MUT 4182</name>
    <dbReference type="NCBI Taxonomy" id="1051891"/>
    <lineage>
        <taxon>Eukaryota</taxon>
        <taxon>Fungi</taxon>
        <taxon>Dikarya</taxon>
        <taxon>Basidiomycota</taxon>
        <taxon>Agaricomycotina</taxon>
        <taxon>Agaricomycetes</taxon>
        <taxon>Cantharellales</taxon>
        <taxon>Tulasnellaceae</taxon>
        <taxon>Tulasnella</taxon>
    </lineage>
</organism>
<protein>
    <recommendedName>
        <fullName evidence="9">TFIID subunit TAF5 NTD2 domain-containing protein</fullName>
    </recommendedName>
</protein>
<comment type="subcellular location">
    <subcellularLocation>
        <location evidence="1">Nucleus</location>
    </subcellularLocation>
</comment>
<dbReference type="Pfam" id="PF04494">
    <property type="entry name" value="TFIID_NTD2"/>
    <property type="match status" value="1"/>
</dbReference>
<feature type="repeat" description="WD" evidence="7">
    <location>
        <begin position="589"/>
        <end position="623"/>
    </location>
</feature>
<gene>
    <name evidence="10" type="ORF">M407DRAFT_220655</name>
</gene>
<feature type="region of interest" description="Disordered" evidence="8">
    <location>
        <begin position="644"/>
        <end position="663"/>
    </location>
</feature>
<dbReference type="SUPFAM" id="SSF160897">
    <property type="entry name" value="Taf5 N-terminal domain-like"/>
    <property type="match status" value="1"/>
</dbReference>
<dbReference type="PANTHER" id="PTHR19879">
    <property type="entry name" value="TRANSCRIPTION INITIATION FACTOR TFIID"/>
    <property type="match status" value="1"/>
</dbReference>
<dbReference type="CDD" id="cd00200">
    <property type="entry name" value="WD40"/>
    <property type="match status" value="1"/>
</dbReference>
<dbReference type="STRING" id="1051891.A0A0C3KG54"/>
<dbReference type="SUPFAM" id="SSF50978">
    <property type="entry name" value="WD40 repeat-like"/>
    <property type="match status" value="1"/>
</dbReference>
<keyword evidence="11" id="KW-1185">Reference proteome</keyword>
<dbReference type="SMART" id="SM00320">
    <property type="entry name" value="WD40"/>
    <property type="match status" value="6"/>
</dbReference>
<dbReference type="OrthoDB" id="10266330at2759"/>
<evidence type="ECO:0000256" key="6">
    <source>
        <dbReference type="ARBA" id="ARBA00023242"/>
    </source>
</evidence>
<keyword evidence="2 7" id="KW-0853">WD repeat</keyword>
<dbReference type="PROSITE" id="PS00678">
    <property type="entry name" value="WD_REPEATS_1"/>
    <property type="match status" value="2"/>
</dbReference>
<evidence type="ECO:0000256" key="3">
    <source>
        <dbReference type="ARBA" id="ARBA00022737"/>
    </source>
</evidence>
<evidence type="ECO:0000313" key="10">
    <source>
        <dbReference type="EMBL" id="KIO20458.1"/>
    </source>
</evidence>
<dbReference type="PROSITE" id="PS50294">
    <property type="entry name" value="WD_REPEATS_REGION"/>
    <property type="match status" value="4"/>
</dbReference>
<feature type="repeat" description="WD" evidence="7">
    <location>
        <begin position="415"/>
        <end position="462"/>
    </location>
</feature>
<dbReference type="InterPro" id="IPR007582">
    <property type="entry name" value="TFIID_NTD2"/>
</dbReference>
<dbReference type="GO" id="GO:0016251">
    <property type="term" value="F:RNA polymerase II general transcription initiation factor activity"/>
    <property type="evidence" value="ECO:0007669"/>
    <property type="project" value="TreeGrafter"/>
</dbReference>
<accession>A0A0C3KG54</accession>
<evidence type="ECO:0000259" key="9">
    <source>
        <dbReference type="Pfam" id="PF04494"/>
    </source>
</evidence>
<dbReference type="InterPro" id="IPR001680">
    <property type="entry name" value="WD40_rpt"/>
</dbReference>
<evidence type="ECO:0000256" key="2">
    <source>
        <dbReference type="ARBA" id="ARBA00022574"/>
    </source>
</evidence>
<dbReference type="InterPro" id="IPR036322">
    <property type="entry name" value="WD40_repeat_dom_sf"/>
</dbReference>
<feature type="repeat" description="WD" evidence="7">
    <location>
        <begin position="505"/>
        <end position="546"/>
    </location>
</feature>
<dbReference type="InterPro" id="IPR037264">
    <property type="entry name" value="TFIID_NTD2_sf"/>
</dbReference>
<dbReference type="InterPro" id="IPR020472">
    <property type="entry name" value="WD40_PAC1"/>
</dbReference>
<dbReference type="EMBL" id="KN823174">
    <property type="protein sequence ID" value="KIO20458.1"/>
    <property type="molecule type" value="Genomic_DNA"/>
</dbReference>
<dbReference type="HOGENOM" id="CLU_005884_0_0_1"/>
<dbReference type="InterPro" id="IPR019775">
    <property type="entry name" value="WD40_repeat_CS"/>
</dbReference>
<proteinExistence type="predicted"/>
<reference evidence="11" key="2">
    <citation type="submission" date="2015-01" db="EMBL/GenBank/DDBJ databases">
        <title>Evolutionary Origins and Diversification of the Mycorrhizal Mutualists.</title>
        <authorList>
            <consortium name="DOE Joint Genome Institute"/>
            <consortium name="Mycorrhizal Genomics Consortium"/>
            <person name="Kohler A."/>
            <person name="Kuo A."/>
            <person name="Nagy L.G."/>
            <person name="Floudas D."/>
            <person name="Copeland A."/>
            <person name="Barry K.W."/>
            <person name="Cichocki N."/>
            <person name="Veneault-Fourrey C."/>
            <person name="LaButti K."/>
            <person name="Lindquist E.A."/>
            <person name="Lipzen A."/>
            <person name="Lundell T."/>
            <person name="Morin E."/>
            <person name="Murat C."/>
            <person name="Riley R."/>
            <person name="Ohm R."/>
            <person name="Sun H."/>
            <person name="Tunlid A."/>
            <person name="Henrissat B."/>
            <person name="Grigoriev I.V."/>
            <person name="Hibbett D.S."/>
            <person name="Martin F."/>
        </authorList>
    </citation>
    <scope>NUCLEOTIDE SEQUENCE [LARGE SCALE GENOMIC DNA]</scope>
    <source>
        <strain evidence="11">MUT 4182</strain>
    </source>
</reference>
<evidence type="ECO:0000313" key="11">
    <source>
        <dbReference type="Proteomes" id="UP000054248"/>
    </source>
</evidence>
<dbReference type="InterPro" id="IPR015943">
    <property type="entry name" value="WD40/YVTN_repeat-like_dom_sf"/>
</dbReference>
<evidence type="ECO:0000256" key="8">
    <source>
        <dbReference type="SAM" id="MobiDB-lite"/>
    </source>
</evidence>
<dbReference type="Pfam" id="PF00400">
    <property type="entry name" value="WD40"/>
    <property type="match status" value="5"/>
</dbReference>
<keyword evidence="5" id="KW-0804">Transcription</keyword>
<dbReference type="Gene3D" id="2.130.10.10">
    <property type="entry name" value="YVTN repeat-like/Quinoprotein amine dehydrogenase"/>
    <property type="match status" value="2"/>
</dbReference>
<dbReference type="GO" id="GO:0005669">
    <property type="term" value="C:transcription factor TFIID complex"/>
    <property type="evidence" value="ECO:0007669"/>
    <property type="project" value="TreeGrafter"/>
</dbReference>
<evidence type="ECO:0000256" key="5">
    <source>
        <dbReference type="ARBA" id="ARBA00023163"/>
    </source>
</evidence>
<sequence>MSPELLAALSRAGMTIEEALARDPTDKQRGYKELEEWVDGALDMYRPEFRPILFPMFLYFYLELVQQAHSEAAQHFFETYSPPLMSTHAQILNHLKSIKLPHILAQDEHAQRYLDEKYVIRMSRSAFGLLLGWLMEGSGGEAMGAGEGFGGEKNKRGRATIRRILNDRIIVDVTNASSTEVPSATWTENTGLISALIPSERERAGTTTTAAAVPSPALFNKERGALKLGPAPLPDGLADEATRLLKEEGDADVLMGDGTTAKQRRLGALANEPPLVSPELSELPPRPILFKQIEVKKEMERLRDARKRIRLEPAPLTASDAELGLDRAALFAKSGALPSVCAYTFHDAGDGPCSSIFSQDSSLMAAGFNESYVRIWSLKGDKLRGMRSDFNPSSIKDGSSMKKLREKHGSTTRKLIGHSAPVHGLSFDPISGSAGSPKYLLSCSSDATTRLWSLETMSNIVVYRGHQTPIWDVEWSPLGVYFATASRDRTARLWSTDRVAPLRMFAGHMSDVDCVRFHPNSLYLATGSSDTTCRLWDVQRGACVRVFMGHKGAVTAMAMSPDGKYLASASTDQSIILWDLAGGRQVKAMTGHTSLINSLSFSACSSMLVSGSCDWTVRCWDVKGPGGAKSKRDGKEQIEVDGFGLASRTNINGPREEGKLPEDCHQTNASASVDLIATFPTKRTPIINVQFTPRNLCLVSGTYVPPPEQPSTTGP</sequence>
<evidence type="ECO:0000256" key="4">
    <source>
        <dbReference type="ARBA" id="ARBA00023015"/>
    </source>
</evidence>